<evidence type="ECO:0000256" key="1">
    <source>
        <dbReference type="RuleBase" id="RU000411"/>
    </source>
</evidence>
<dbReference type="InterPro" id="IPR042178">
    <property type="entry name" value="Serpin_sf_1"/>
</dbReference>
<dbReference type="InterPro" id="IPR000215">
    <property type="entry name" value="Serpin_fam"/>
</dbReference>
<gene>
    <name evidence="3" type="ORF">CA983_06750</name>
</gene>
<dbReference type="SMART" id="SM00093">
    <property type="entry name" value="SERPIN"/>
    <property type="match status" value="1"/>
</dbReference>
<sequence>MRTIDSSVGAVNRLTARWASGIRAGTVFSAAGVWPLLAFLAAGATGRTREELTEALGLPADRAATAGRELLGVLGEVDGLESALGLWTERTVELRKEWAAQLPVGAHGVLTGEPEADRRALDAWAARRTGGAIERMPAALRPDMALVLASALVLRTDWEVPFEGHFGGWLGRYGSAGLVREVPDIDGVSVARAGPGAVTRVVVRGDTGVDVHLLLGTERMAPGEVLAAGTDMLAGTLDTVPGSRLPEGAAGPGLSVHKRRTHTAEPPSLTLFTVEFILRAEHDLLASRGLFGLTTAARDTPGPLPFPGVSPAPLVLRSARQAMTATFGAEGFKAAVVTTLSAIYRGRSAEEPPYETVRAVAVFERPFGLLAVHRETSLVLAAGWVTDPKPFPEDEDAYVPDTSGD</sequence>
<feature type="domain" description="Serpin" evidence="2">
    <location>
        <begin position="12"/>
        <end position="388"/>
    </location>
</feature>
<dbReference type="GO" id="GO:0005615">
    <property type="term" value="C:extracellular space"/>
    <property type="evidence" value="ECO:0007669"/>
    <property type="project" value="InterPro"/>
</dbReference>
<dbReference type="InterPro" id="IPR023796">
    <property type="entry name" value="Serpin_dom"/>
</dbReference>
<dbReference type="Proteomes" id="UP000195105">
    <property type="component" value="Unassembled WGS sequence"/>
</dbReference>
<dbReference type="EMBL" id="NGFN01000025">
    <property type="protein sequence ID" value="OUD03945.1"/>
    <property type="molecule type" value="Genomic_DNA"/>
</dbReference>
<reference evidence="3 4" key="1">
    <citation type="submission" date="2017-05" db="EMBL/GenBank/DDBJ databases">
        <title>Biotechnological potential of actinobacteria isolated from South African environments.</title>
        <authorList>
            <person name="Le Roes-Hill M."/>
            <person name="Prins A."/>
            <person name="Durrell K.A."/>
        </authorList>
    </citation>
    <scope>NUCLEOTIDE SEQUENCE [LARGE SCALE GENOMIC DNA]</scope>
    <source>
        <strain evidence="3 4">HMC13</strain>
    </source>
</reference>
<protein>
    <submittedName>
        <fullName evidence="3">Proteinase inhibitor I4 serpin</fullName>
    </submittedName>
</protein>
<dbReference type="SUPFAM" id="SSF56574">
    <property type="entry name" value="Serpins"/>
    <property type="match status" value="2"/>
</dbReference>
<dbReference type="GO" id="GO:0004867">
    <property type="term" value="F:serine-type endopeptidase inhibitor activity"/>
    <property type="evidence" value="ECO:0007669"/>
    <property type="project" value="InterPro"/>
</dbReference>
<evidence type="ECO:0000313" key="4">
    <source>
        <dbReference type="Proteomes" id="UP000195105"/>
    </source>
</evidence>
<evidence type="ECO:0000259" key="2">
    <source>
        <dbReference type="SMART" id="SM00093"/>
    </source>
</evidence>
<dbReference type="PANTHER" id="PTHR11461:SF211">
    <property type="entry name" value="GH10112P-RELATED"/>
    <property type="match status" value="1"/>
</dbReference>
<dbReference type="Gene3D" id="3.30.497.10">
    <property type="entry name" value="Antithrombin, subunit I, domain 2"/>
    <property type="match status" value="1"/>
</dbReference>
<organism evidence="3 4">
    <name type="scientific">Streptomyces swartbergensis</name>
    <dbReference type="NCBI Taxonomy" id="487165"/>
    <lineage>
        <taxon>Bacteria</taxon>
        <taxon>Bacillati</taxon>
        <taxon>Actinomycetota</taxon>
        <taxon>Actinomycetes</taxon>
        <taxon>Kitasatosporales</taxon>
        <taxon>Streptomycetaceae</taxon>
        <taxon>Streptomyces</taxon>
    </lineage>
</organism>
<accession>A0A243S8A5</accession>
<keyword evidence="4" id="KW-1185">Reference proteome</keyword>
<dbReference type="InterPro" id="IPR036186">
    <property type="entry name" value="Serpin_sf"/>
</dbReference>
<proteinExistence type="inferred from homology"/>
<dbReference type="AlphaFoldDB" id="A0A243S8A5"/>
<dbReference type="Pfam" id="PF00079">
    <property type="entry name" value="Serpin"/>
    <property type="match status" value="1"/>
</dbReference>
<name>A0A243S8A5_9ACTN</name>
<dbReference type="PANTHER" id="PTHR11461">
    <property type="entry name" value="SERINE PROTEASE INHIBITOR, SERPIN"/>
    <property type="match status" value="1"/>
</dbReference>
<comment type="similarity">
    <text evidence="1">Belongs to the serpin family.</text>
</comment>
<evidence type="ECO:0000313" key="3">
    <source>
        <dbReference type="EMBL" id="OUD03945.1"/>
    </source>
</evidence>
<comment type="caution">
    <text evidence="3">The sequence shown here is derived from an EMBL/GenBank/DDBJ whole genome shotgun (WGS) entry which is preliminary data.</text>
</comment>